<sequence>MMYFRDNGYAGRRFLGFTLVAMLCAVGAVAGEAGWSTSAAVHKVESTAQARYLVRINVDEAHACKSKNTYYQDYTANGARFMYEALLMAMASDLPVQVYTTGRCELNGYAEIGAVRVVR</sequence>
<name>A0A839UVH5_9GAMM</name>
<feature type="signal peptide" evidence="1">
    <location>
        <begin position="1"/>
        <end position="30"/>
    </location>
</feature>
<keyword evidence="3" id="KW-1185">Reference proteome</keyword>
<comment type="caution">
    <text evidence="2">The sequence shown here is derived from an EMBL/GenBank/DDBJ whole genome shotgun (WGS) entry which is preliminary data.</text>
</comment>
<evidence type="ECO:0000256" key="1">
    <source>
        <dbReference type="SAM" id="SignalP"/>
    </source>
</evidence>
<dbReference type="RefSeq" id="WP_183910840.1">
    <property type="nucleotide sequence ID" value="NZ_JACHXZ010000003.1"/>
</dbReference>
<dbReference type="AlphaFoldDB" id="A0A839UVH5"/>
<evidence type="ECO:0000313" key="3">
    <source>
        <dbReference type="Proteomes" id="UP000559987"/>
    </source>
</evidence>
<keyword evidence="1" id="KW-0732">Signal</keyword>
<proteinExistence type="predicted"/>
<evidence type="ECO:0000313" key="2">
    <source>
        <dbReference type="EMBL" id="MBB3169367.1"/>
    </source>
</evidence>
<dbReference type="EMBL" id="JACHXZ010000003">
    <property type="protein sequence ID" value="MBB3169367.1"/>
    <property type="molecule type" value="Genomic_DNA"/>
</dbReference>
<organism evidence="2 3">
    <name type="scientific">Simiduia aestuariiviva</name>
    <dbReference type="NCBI Taxonomy" id="1510459"/>
    <lineage>
        <taxon>Bacteria</taxon>
        <taxon>Pseudomonadati</taxon>
        <taxon>Pseudomonadota</taxon>
        <taxon>Gammaproteobacteria</taxon>
        <taxon>Cellvibrionales</taxon>
        <taxon>Cellvibrionaceae</taxon>
        <taxon>Simiduia</taxon>
    </lineage>
</organism>
<dbReference type="Proteomes" id="UP000559987">
    <property type="component" value="Unassembled WGS sequence"/>
</dbReference>
<protein>
    <submittedName>
        <fullName evidence="2">Uncharacterized protein</fullName>
    </submittedName>
</protein>
<accession>A0A839UVH5</accession>
<reference evidence="2 3" key="1">
    <citation type="submission" date="2020-08" db="EMBL/GenBank/DDBJ databases">
        <title>Genomic Encyclopedia of Type Strains, Phase III (KMG-III): the genomes of soil and plant-associated and newly described type strains.</title>
        <authorList>
            <person name="Whitman W."/>
        </authorList>
    </citation>
    <scope>NUCLEOTIDE SEQUENCE [LARGE SCALE GENOMIC DNA]</scope>
    <source>
        <strain evidence="2 3">CECT 8571</strain>
    </source>
</reference>
<gene>
    <name evidence="2" type="ORF">FHS30_002575</name>
</gene>
<feature type="chain" id="PRO_5032471803" evidence="1">
    <location>
        <begin position="31"/>
        <end position="119"/>
    </location>
</feature>